<dbReference type="GO" id="GO:0016020">
    <property type="term" value="C:membrane"/>
    <property type="evidence" value="ECO:0007669"/>
    <property type="project" value="UniProtKB-SubCell"/>
</dbReference>
<name>A0A6A7K8B8_9FIRM</name>
<evidence type="ECO:0000256" key="5">
    <source>
        <dbReference type="SAM" id="Phobius"/>
    </source>
</evidence>
<gene>
    <name evidence="7" type="ORF">GC105_07990</name>
</gene>
<keyword evidence="2 5" id="KW-0812">Transmembrane</keyword>
<protein>
    <submittedName>
        <fullName evidence="7">ABC transporter permease</fullName>
    </submittedName>
</protein>
<keyword evidence="3 5" id="KW-1133">Transmembrane helix</keyword>
<evidence type="ECO:0000256" key="1">
    <source>
        <dbReference type="ARBA" id="ARBA00004141"/>
    </source>
</evidence>
<feature type="transmembrane region" description="Helical" evidence="5">
    <location>
        <begin position="296"/>
        <end position="319"/>
    </location>
</feature>
<evidence type="ECO:0000313" key="8">
    <source>
        <dbReference type="Proteomes" id="UP000440004"/>
    </source>
</evidence>
<comment type="subcellular location">
    <subcellularLocation>
        <location evidence="1">Membrane</location>
        <topology evidence="1">Multi-pass membrane protein</topology>
    </subcellularLocation>
</comment>
<dbReference type="AlphaFoldDB" id="A0A6A7K8B8"/>
<dbReference type="InterPro" id="IPR013525">
    <property type="entry name" value="ABC2_TM"/>
</dbReference>
<reference evidence="7 8" key="1">
    <citation type="submission" date="2019-10" db="EMBL/GenBank/DDBJ databases">
        <title>Alkalibaculum tamaniensis sp.nov., a new alkaliphilic acetogen, isolated on methoxylated aromatics from a mud volcano.</title>
        <authorList>
            <person name="Khomyakova M.A."/>
            <person name="Merkel A.Y."/>
            <person name="Bonch-Osmolovskaya E.A."/>
            <person name="Slobodkin A.I."/>
        </authorList>
    </citation>
    <scope>NUCLEOTIDE SEQUENCE [LARGE SCALE GENOMIC DNA]</scope>
    <source>
        <strain evidence="7 8">M08DMB</strain>
    </source>
</reference>
<dbReference type="PANTHER" id="PTHR43027:SF1">
    <property type="entry name" value="DOXORUBICIN RESISTANCE ABC TRANSPORTER PERMEASE PROTEIN DRRC-RELATED"/>
    <property type="match status" value="1"/>
</dbReference>
<dbReference type="EMBL" id="WHNX01000010">
    <property type="protein sequence ID" value="MPW25728.1"/>
    <property type="molecule type" value="Genomic_DNA"/>
</dbReference>
<evidence type="ECO:0000256" key="2">
    <source>
        <dbReference type="ARBA" id="ARBA00022692"/>
    </source>
</evidence>
<comment type="caution">
    <text evidence="7">The sequence shown here is derived from an EMBL/GenBank/DDBJ whole genome shotgun (WGS) entry which is preliminary data.</text>
</comment>
<keyword evidence="8" id="KW-1185">Reference proteome</keyword>
<feature type="transmembrane region" description="Helical" evidence="5">
    <location>
        <begin position="182"/>
        <end position="205"/>
    </location>
</feature>
<evidence type="ECO:0000256" key="3">
    <source>
        <dbReference type="ARBA" id="ARBA00022989"/>
    </source>
</evidence>
<dbReference type="InterPro" id="IPR052902">
    <property type="entry name" value="ABC-2_transporter"/>
</dbReference>
<proteinExistence type="predicted"/>
<evidence type="ECO:0000313" key="7">
    <source>
        <dbReference type="EMBL" id="MPW25728.1"/>
    </source>
</evidence>
<feature type="transmembrane region" description="Helical" evidence="5">
    <location>
        <begin position="21"/>
        <end position="41"/>
    </location>
</feature>
<organism evidence="7 8">
    <name type="scientific">Alkalibaculum sporogenes</name>
    <dbReference type="NCBI Taxonomy" id="2655001"/>
    <lineage>
        <taxon>Bacteria</taxon>
        <taxon>Bacillati</taxon>
        <taxon>Bacillota</taxon>
        <taxon>Clostridia</taxon>
        <taxon>Eubacteriales</taxon>
        <taxon>Eubacteriaceae</taxon>
        <taxon>Alkalibaculum</taxon>
    </lineage>
</organism>
<feature type="transmembrane region" description="Helical" evidence="5">
    <location>
        <begin position="226"/>
        <end position="249"/>
    </location>
</feature>
<feature type="transmembrane region" description="Helical" evidence="5">
    <location>
        <begin position="261"/>
        <end position="284"/>
    </location>
</feature>
<feature type="domain" description="ABC-2 type transporter transmembrane" evidence="6">
    <location>
        <begin position="20"/>
        <end position="370"/>
    </location>
</feature>
<dbReference type="RefSeq" id="WP_152803478.1">
    <property type="nucleotide sequence ID" value="NZ_WHNX01000010.1"/>
</dbReference>
<evidence type="ECO:0000256" key="4">
    <source>
        <dbReference type="ARBA" id="ARBA00023136"/>
    </source>
</evidence>
<feature type="transmembrane region" description="Helical" evidence="5">
    <location>
        <begin position="351"/>
        <end position="373"/>
    </location>
</feature>
<evidence type="ECO:0000259" key="6">
    <source>
        <dbReference type="Pfam" id="PF12698"/>
    </source>
</evidence>
<dbReference type="PANTHER" id="PTHR43027">
    <property type="entry name" value="DOXORUBICIN RESISTANCE ABC TRANSPORTER PERMEASE PROTEIN DRRC-RELATED"/>
    <property type="match status" value="1"/>
</dbReference>
<sequence length="381" mass="43429">MIQLYLTRLKCLIKNKENITWTFLFPIILSTFFYMAFTNIYSSLDFQSIKIALVDDQDYLYSKEFHQALTTASTSDAEDSIKLFEVIECDRSEAQSLLDDNEIIGYILQGKDMELVVKSSGFNQTIIKSFLESYTQTMSTLQTIGVSQPDSYPQLIEDISNPLKYIEDTSINTTSSDIVLNYYYALLAMATLFGSYWGLNEIINIQSNFSWKGARVNVAPVSKMKLLLCNMMAALTVHFIGILLLIGYLTFVLNVDFGNNFGYVILTCFMSCILGLSFGTMVTAITKNSENFKRSVLSAIVMFSCFLSGLMVVQMKYIVATKVPFMQYINPAHIITDAFYSLYYYDTYERFNMNVSLMIGYTLCFSLITYFAIRRKTHASL</sequence>
<dbReference type="GO" id="GO:0140359">
    <property type="term" value="F:ABC-type transporter activity"/>
    <property type="evidence" value="ECO:0007669"/>
    <property type="project" value="InterPro"/>
</dbReference>
<dbReference type="Pfam" id="PF12698">
    <property type="entry name" value="ABC2_membrane_3"/>
    <property type="match status" value="1"/>
</dbReference>
<dbReference type="Proteomes" id="UP000440004">
    <property type="component" value="Unassembled WGS sequence"/>
</dbReference>
<accession>A0A6A7K8B8</accession>
<keyword evidence="4 5" id="KW-0472">Membrane</keyword>